<dbReference type="InterPro" id="IPR004111">
    <property type="entry name" value="Repressor_TetR_C"/>
</dbReference>
<dbReference type="PROSITE" id="PS50977">
    <property type="entry name" value="HTH_TETR_2"/>
    <property type="match status" value="1"/>
</dbReference>
<proteinExistence type="predicted"/>
<sequence length="246" mass="26679">MEVPESVEIAWGLRERPGKGPKRTLTLEHIVEAALRVGSAEGLPAVSMSKIAAELDVSTMALYRYVASKGDLLMLITDAVLGPPPPLPEPGDDWRDGVYRWADAMRAALQSHPWSLRIPITGPGLMPNHVAWMEAGLRCLRGTGLAPDTKMAALLLVNGFVRTEVALLADLRDAFDASKVTEEEMLSGYGRSLARLIDAQRFPEIHELLEARAFDMPGSGPDDEFAFGMERILDGLAVLVTGKPPA</sequence>
<dbReference type="Pfam" id="PF02909">
    <property type="entry name" value="TetR_C_1"/>
    <property type="match status" value="1"/>
</dbReference>
<keyword evidence="7" id="KW-1185">Reference proteome</keyword>
<evidence type="ECO:0000313" key="7">
    <source>
        <dbReference type="Proteomes" id="UP001501251"/>
    </source>
</evidence>
<gene>
    <name evidence="6" type="ORF">GCM10022252_19250</name>
</gene>
<keyword evidence="3" id="KW-0804">Transcription</keyword>
<dbReference type="Gene3D" id="1.10.357.10">
    <property type="entry name" value="Tetracycline Repressor, domain 2"/>
    <property type="match status" value="1"/>
</dbReference>
<dbReference type="Gene3D" id="1.10.10.60">
    <property type="entry name" value="Homeodomain-like"/>
    <property type="match status" value="1"/>
</dbReference>
<evidence type="ECO:0000256" key="4">
    <source>
        <dbReference type="PROSITE-ProRule" id="PRU00335"/>
    </source>
</evidence>
<dbReference type="Proteomes" id="UP001501251">
    <property type="component" value="Unassembled WGS sequence"/>
</dbReference>
<evidence type="ECO:0000256" key="3">
    <source>
        <dbReference type="ARBA" id="ARBA00023163"/>
    </source>
</evidence>
<keyword evidence="2 4" id="KW-0238">DNA-binding</keyword>
<dbReference type="Pfam" id="PF00440">
    <property type="entry name" value="TetR_N"/>
    <property type="match status" value="1"/>
</dbReference>
<dbReference type="InterPro" id="IPR001647">
    <property type="entry name" value="HTH_TetR"/>
</dbReference>
<dbReference type="PANTHER" id="PTHR30055:SF151">
    <property type="entry name" value="TRANSCRIPTIONAL REGULATORY PROTEIN"/>
    <property type="match status" value="1"/>
</dbReference>
<name>A0ABP8ANG0_9ACTN</name>
<dbReference type="PANTHER" id="PTHR30055">
    <property type="entry name" value="HTH-TYPE TRANSCRIPTIONAL REGULATOR RUTR"/>
    <property type="match status" value="1"/>
</dbReference>
<dbReference type="InterPro" id="IPR036271">
    <property type="entry name" value="Tet_transcr_reg_TetR-rel_C_sf"/>
</dbReference>
<accession>A0ABP8ANG0</accession>
<dbReference type="SUPFAM" id="SSF46689">
    <property type="entry name" value="Homeodomain-like"/>
    <property type="match status" value="1"/>
</dbReference>
<dbReference type="InterPro" id="IPR050109">
    <property type="entry name" value="HTH-type_TetR-like_transc_reg"/>
</dbReference>
<evidence type="ECO:0000256" key="2">
    <source>
        <dbReference type="ARBA" id="ARBA00023125"/>
    </source>
</evidence>
<feature type="domain" description="HTH tetR-type" evidence="5">
    <location>
        <begin position="24"/>
        <end position="84"/>
    </location>
</feature>
<dbReference type="SUPFAM" id="SSF48498">
    <property type="entry name" value="Tetracyclin repressor-like, C-terminal domain"/>
    <property type="match status" value="1"/>
</dbReference>
<organism evidence="6 7">
    <name type="scientific">Streptosporangium oxazolinicum</name>
    <dbReference type="NCBI Taxonomy" id="909287"/>
    <lineage>
        <taxon>Bacteria</taxon>
        <taxon>Bacillati</taxon>
        <taxon>Actinomycetota</taxon>
        <taxon>Actinomycetes</taxon>
        <taxon>Streptosporangiales</taxon>
        <taxon>Streptosporangiaceae</taxon>
        <taxon>Streptosporangium</taxon>
    </lineage>
</organism>
<dbReference type="RefSeq" id="WP_344917120.1">
    <property type="nucleotide sequence ID" value="NZ_BAABAQ010000002.1"/>
</dbReference>
<evidence type="ECO:0000256" key="1">
    <source>
        <dbReference type="ARBA" id="ARBA00023015"/>
    </source>
</evidence>
<dbReference type="EMBL" id="BAABAQ010000002">
    <property type="protein sequence ID" value="GAA4186754.1"/>
    <property type="molecule type" value="Genomic_DNA"/>
</dbReference>
<comment type="caution">
    <text evidence="6">The sequence shown here is derived from an EMBL/GenBank/DDBJ whole genome shotgun (WGS) entry which is preliminary data.</text>
</comment>
<protein>
    <submittedName>
        <fullName evidence="6">TetR/AcrR family transcriptional regulator</fullName>
    </submittedName>
</protein>
<dbReference type="InterPro" id="IPR009057">
    <property type="entry name" value="Homeodomain-like_sf"/>
</dbReference>
<evidence type="ECO:0000313" key="6">
    <source>
        <dbReference type="EMBL" id="GAA4186754.1"/>
    </source>
</evidence>
<keyword evidence="1" id="KW-0805">Transcription regulation</keyword>
<reference evidence="7" key="1">
    <citation type="journal article" date="2019" name="Int. J. Syst. Evol. Microbiol.">
        <title>The Global Catalogue of Microorganisms (GCM) 10K type strain sequencing project: providing services to taxonomists for standard genome sequencing and annotation.</title>
        <authorList>
            <consortium name="The Broad Institute Genomics Platform"/>
            <consortium name="The Broad Institute Genome Sequencing Center for Infectious Disease"/>
            <person name="Wu L."/>
            <person name="Ma J."/>
        </authorList>
    </citation>
    <scope>NUCLEOTIDE SEQUENCE [LARGE SCALE GENOMIC DNA]</scope>
    <source>
        <strain evidence="7">JCM 17388</strain>
    </source>
</reference>
<feature type="DNA-binding region" description="H-T-H motif" evidence="4">
    <location>
        <begin position="47"/>
        <end position="66"/>
    </location>
</feature>
<evidence type="ECO:0000259" key="5">
    <source>
        <dbReference type="PROSITE" id="PS50977"/>
    </source>
</evidence>